<dbReference type="PRINTS" id="PR01225">
    <property type="entry name" value="EXPANSNFAMLY"/>
</dbReference>
<dbReference type="AlphaFoldDB" id="A0A540LFM5"/>
<dbReference type="Pfam" id="PF03330">
    <property type="entry name" value="DPBB_1"/>
    <property type="match status" value="1"/>
</dbReference>
<dbReference type="SUPFAM" id="SSF50685">
    <property type="entry name" value="Barwin-like endoglucanases"/>
    <property type="match status" value="1"/>
</dbReference>
<dbReference type="InterPro" id="IPR007118">
    <property type="entry name" value="Expan_Lol_pI"/>
</dbReference>
<evidence type="ECO:0000259" key="3">
    <source>
        <dbReference type="PROSITE" id="PS50842"/>
    </source>
</evidence>
<dbReference type="EMBL" id="VIEB01000605">
    <property type="protein sequence ID" value="TQD85266.1"/>
    <property type="molecule type" value="Genomic_DNA"/>
</dbReference>
<proteinExistence type="predicted"/>
<reference evidence="4 5" key="1">
    <citation type="journal article" date="2019" name="G3 (Bethesda)">
        <title>Sequencing of a Wild Apple (Malus baccata) Genome Unravels the Differences Between Cultivated and Wild Apple Species Regarding Disease Resistance and Cold Tolerance.</title>
        <authorList>
            <person name="Chen X."/>
        </authorList>
    </citation>
    <scope>NUCLEOTIDE SEQUENCE [LARGE SCALE GENOMIC DNA]</scope>
    <source>
        <strain evidence="5">cv. Shandingzi</strain>
        <tissue evidence="4">Leaves</tissue>
    </source>
</reference>
<dbReference type="InterPro" id="IPR009009">
    <property type="entry name" value="RlpA-like_DPBB"/>
</dbReference>
<evidence type="ECO:0000256" key="1">
    <source>
        <dbReference type="SAM" id="Phobius"/>
    </source>
</evidence>
<dbReference type="GO" id="GO:0005576">
    <property type="term" value="C:extracellular region"/>
    <property type="evidence" value="ECO:0007669"/>
    <property type="project" value="InterPro"/>
</dbReference>
<dbReference type="PANTHER" id="PTHR31170">
    <property type="entry name" value="BNAC04G53230D PROTEIN"/>
    <property type="match status" value="1"/>
</dbReference>
<evidence type="ECO:0000313" key="5">
    <source>
        <dbReference type="Proteomes" id="UP000315295"/>
    </source>
</evidence>
<dbReference type="InterPro" id="IPR007112">
    <property type="entry name" value="Expansin/allergen_DPBB_dom"/>
</dbReference>
<evidence type="ECO:0000313" key="4">
    <source>
        <dbReference type="EMBL" id="TQD85266.1"/>
    </source>
</evidence>
<dbReference type="PROSITE" id="PS50842">
    <property type="entry name" value="EXPANSIN_EG45"/>
    <property type="match status" value="1"/>
</dbReference>
<sequence>MQLLHRGFGLVLVLNSLLLLVSCQVQQPRASTRWLPAIATWYGNPEGDGSDGGACGYGSMVDVKPFRARVGAVNPVLFKSGEGCGACYKIKCLDQSICSRRPVTIIVTDECPGCSKGPAQFDLSGAAFGRMAMSGEGGLLRNQGELSVLYRRTPCKYPGKQIAFHVNEGKSHLSWKDLRMTDSADGSNANCDHSVIEVREEVERCEIEISDVGNQTLSGNKNNQDELLASLIETKLPQKLSEADPTCIFRVPNQLSRDNENAFVPQVVSIGPYHHGGKKLQAMEQIKLWNLQRLLDRKPTPDTSLVKFVKEIRSREEFLRSCYDEKIDHLSSDQFVEMMVVDGCFIIQVIRACMVNKDRDPYGVLSLPGMLSRVQNDLFLLENQLPWKVLDCLFNLTTSDKSSLHELTLDLTCEIMNNPIITYYLGYKFMAKLRTTWQFRHLLTNVRDLLVGSSTRNEDIEEMRYKYWTAIPSVTHLEEIGVQFQRAPLHKCLLNINFNFEKAVMEIPWMKIRANTESLFRNLIAYEQCSLMPHYILSYATMFNQLIKSTKDLDHLIQKGIIYTELSKEDTVLLFIRLCNGTECISFLYSKLANDVDRYSHCHWRRSWLAGIKRDYLYNPSSIWSVSNAVIIVIILTIIQIVYSVLAYYKQ</sequence>
<gene>
    <name evidence="4" type="ORF">C1H46_029185</name>
</gene>
<dbReference type="PROSITE" id="PS51257">
    <property type="entry name" value="PROKAR_LIPOPROTEIN"/>
    <property type="match status" value="1"/>
</dbReference>
<name>A0A540LFM5_MALBA</name>
<feature type="signal peptide" evidence="2">
    <location>
        <begin position="1"/>
        <end position="23"/>
    </location>
</feature>
<evidence type="ECO:0000256" key="2">
    <source>
        <dbReference type="SAM" id="SignalP"/>
    </source>
</evidence>
<feature type="transmembrane region" description="Helical" evidence="1">
    <location>
        <begin position="623"/>
        <end position="649"/>
    </location>
</feature>
<keyword evidence="2" id="KW-0732">Signal</keyword>
<keyword evidence="1" id="KW-0812">Transmembrane</keyword>
<protein>
    <recommendedName>
        <fullName evidence="3">Expansin-like EG45 domain-containing protein</fullName>
    </recommendedName>
</protein>
<dbReference type="Pfam" id="PF03140">
    <property type="entry name" value="DUF247"/>
    <property type="match status" value="1"/>
</dbReference>
<accession>A0A540LFM5</accession>
<feature type="domain" description="Expansin-like EG45" evidence="3">
    <location>
        <begin position="52"/>
        <end position="160"/>
    </location>
</feature>
<keyword evidence="1" id="KW-0472">Membrane</keyword>
<keyword evidence="1" id="KW-1133">Transmembrane helix</keyword>
<feature type="chain" id="PRO_5021871081" description="Expansin-like EG45 domain-containing protein" evidence="2">
    <location>
        <begin position="24"/>
        <end position="651"/>
    </location>
</feature>
<dbReference type="PANTHER" id="PTHR31170:SF17">
    <property type="match status" value="1"/>
</dbReference>
<organism evidence="4 5">
    <name type="scientific">Malus baccata</name>
    <name type="common">Siberian crab apple</name>
    <name type="synonym">Pyrus baccata</name>
    <dbReference type="NCBI Taxonomy" id="106549"/>
    <lineage>
        <taxon>Eukaryota</taxon>
        <taxon>Viridiplantae</taxon>
        <taxon>Streptophyta</taxon>
        <taxon>Embryophyta</taxon>
        <taxon>Tracheophyta</taxon>
        <taxon>Spermatophyta</taxon>
        <taxon>Magnoliopsida</taxon>
        <taxon>eudicotyledons</taxon>
        <taxon>Gunneridae</taxon>
        <taxon>Pentapetalae</taxon>
        <taxon>rosids</taxon>
        <taxon>fabids</taxon>
        <taxon>Rosales</taxon>
        <taxon>Rosaceae</taxon>
        <taxon>Amygdaloideae</taxon>
        <taxon>Maleae</taxon>
        <taxon>Malus</taxon>
    </lineage>
</organism>
<dbReference type="InterPro" id="IPR004158">
    <property type="entry name" value="DUF247_pln"/>
</dbReference>
<keyword evidence="5" id="KW-1185">Reference proteome</keyword>
<dbReference type="CDD" id="cd22275">
    <property type="entry name" value="DPBB_EXPB_N"/>
    <property type="match status" value="1"/>
</dbReference>
<comment type="caution">
    <text evidence="4">The sequence shown here is derived from an EMBL/GenBank/DDBJ whole genome shotgun (WGS) entry which is preliminary data.</text>
</comment>
<dbReference type="Gene3D" id="2.40.40.10">
    <property type="entry name" value="RlpA-like domain"/>
    <property type="match status" value="1"/>
</dbReference>
<dbReference type="Proteomes" id="UP000315295">
    <property type="component" value="Unassembled WGS sequence"/>
</dbReference>
<dbReference type="SMART" id="SM00837">
    <property type="entry name" value="DPBB_1"/>
    <property type="match status" value="1"/>
</dbReference>
<dbReference type="InterPro" id="IPR036908">
    <property type="entry name" value="RlpA-like_sf"/>
</dbReference>